<dbReference type="EMBL" id="FQUS01000005">
    <property type="protein sequence ID" value="SHF07779.1"/>
    <property type="molecule type" value="Genomic_DNA"/>
</dbReference>
<dbReference type="GO" id="GO:0016853">
    <property type="term" value="F:isomerase activity"/>
    <property type="evidence" value="ECO:0007669"/>
    <property type="project" value="UniProtKB-KW"/>
</dbReference>
<evidence type="ECO:0000256" key="1">
    <source>
        <dbReference type="ARBA" id="ARBA00023235"/>
    </source>
</evidence>
<dbReference type="Pfam" id="PF01361">
    <property type="entry name" value="Tautomerase"/>
    <property type="match status" value="1"/>
</dbReference>
<evidence type="ECO:0000313" key="3">
    <source>
        <dbReference type="EMBL" id="SHF07779.1"/>
    </source>
</evidence>
<protein>
    <submittedName>
        <fullName evidence="3">4-oxalocrotonate tautomerase family enzyme</fullName>
    </submittedName>
</protein>
<dbReference type="InterPro" id="IPR014347">
    <property type="entry name" value="Tautomerase/MIF_sf"/>
</dbReference>
<organism evidence="3 4">
    <name type="scientific">Fodinibius roseus</name>
    <dbReference type="NCBI Taxonomy" id="1194090"/>
    <lineage>
        <taxon>Bacteria</taxon>
        <taxon>Pseudomonadati</taxon>
        <taxon>Balneolota</taxon>
        <taxon>Balneolia</taxon>
        <taxon>Balneolales</taxon>
        <taxon>Balneolaceae</taxon>
        <taxon>Fodinibius</taxon>
    </lineage>
</organism>
<name>A0A1M4YPM9_9BACT</name>
<dbReference type="STRING" id="1194090.SAMN05443144_105124"/>
<evidence type="ECO:0000259" key="2">
    <source>
        <dbReference type="Pfam" id="PF01361"/>
    </source>
</evidence>
<proteinExistence type="predicted"/>
<dbReference type="AlphaFoldDB" id="A0A1M4YPM9"/>
<keyword evidence="1" id="KW-0413">Isomerase</keyword>
<dbReference type="SUPFAM" id="SSF55331">
    <property type="entry name" value="Tautomerase/MIF"/>
    <property type="match status" value="1"/>
</dbReference>
<dbReference type="InterPro" id="IPR004370">
    <property type="entry name" value="4-OT-like_dom"/>
</dbReference>
<sequence length="65" mass="7409">MPTIQVTIPRDDLDQNQKSQLVQQLTESISEFYITEKNEQVKEFVNIRIHETSENGYAVGGDIIG</sequence>
<keyword evidence="4" id="KW-1185">Reference proteome</keyword>
<gene>
    <name evidence="3" type="ORF">SAMN05443144_105124</name>
</gene>
<dbReference type="RefSeq" id="WP_139240210.1">
    <property type="nucleotide sequence ID" value="NZ_FQUS01000005.1"/>
</dbReference>
<accession>A0A1M4YPM9</accession>
<dbReference type="Gene3D" id="3.30.429.10">
    <property type="entry name" value="Macrophage Migration Inhibitory Factor"/>
    <property type="match status" value="1"/>
</dbReference>
<feature type="domain" description="4-oxalocrotonate tautomerase-like" evidence="2">
    <location>
        <begin position="2"/>
        <end position="64"/>
    </location>
</feature>
<dbReference type="Proteomes" id="UP000184041">
    <property type="component" value="Unassembled WGS sequence"/>
</dbReference>
<evidence type="ECO:0000313" key="4">
    <source>
        <dbReference type="Proteomes" id="UP000184041"/>
    </source>
</evidence>
<dbReference type="OrthoDB" id="9799841at2"/>
<reference evidence="3 4" key="1">
    <citation type="submission" date="2016-11" db="EMBL/GenBank/DDBJ databases">
        <authorList>
            <person name="Jaros S."/>
            <person name="Januszkiewicz K."/>
            <person name="Wedrychowicz H."/>
        </authorList>
    </citation>
    <scope>NUCLEOTIDE SEQUENCE [LARGE SCALE GENOMIC DNA]</scope>
    <source>
        <strain evidence="3 4">DSM 21986</strain>
    </source>
</reference>